<gene>
    <name evidence="1" type="ORF">orf00220</name>
</gene>
<protein>
    <submittedName>
        <fullName evidence="1">Uncharacterized protein</fullName>
    </submittedName>
</protein>
<accession>A0A2Z4TJQ5</accession>
<organism evidence="1">
    <name type="scientific">Vibrio cholerae serotype O1 biovar El Tor</name>
    <dbReference type="NCBI Taxonomy" id="686"/>
    <lineage>
        <taxon>Bacteria</taxon>
        <taxon>Pseudomonadati</taxon>
        <taxon>Pseudomonadota</taxon>
        <taxon>Gammaproteobacteria</taxon>
        <taxon>Vibrionales</taxon>
        <taxon>Vibrionaceae</taxon>
        <taxon>Vibrio</taxon>
    </lineage>
</organism>
<dbReference type="AlphaFoldDB" id="A0A2Z4TJQ5"/>
<proteinExistence type="predicted"/>
<evidence type="ECO:0000313" key="1">
    <source>
        <dbReference type="EMBL" id="AWY71027.1"/>
    </source>
</evidence>
<reference evidence="1" key="1">
    <citation type="submission" date="2018-02" db="EMBL/GenBank/DDBJ databases">
        <authorList>
            <person name="Cohen D.B."/>
            <person name="Kent A.D."/>
        </authorList>
    </citation>
    <scope>NUCLEOTIDE SEQUENCE</scope>
    <source>
        <strain evidence="1">81</strain>
    </source>
</reference>
<dbReference type="EMBL" id="MG950412">
    <property type="protein sequence ID" value="AWY71027.1"/>
    <property type="molecule type" value="Genomic_DNA"/>
</dbReference>
<sequence>MQVVNTSINQRINHIACKSKAQDRLLRINARQFPCCV</sequence>
<name>A0A2Z4TJQ5_VIBCE</name>